<reference evidence="6 7" key="6">
    <citation type="journal article" date="2019" name="Environ. Health Perspect.">
        <title>Inter-host Transmission of Carbapenemase-Producing Escherichia coli among Humans and Backyard Animals.</title>
        <authorList>
            <person name="Li J."/>
            <person name="Bi Z."/>
            <person name="Ma S."/>
            <person name="Chen B."/>
            <person name="Cai C."/>
            <person name="He J."/>
            <person name="Schwarz S."/>
            <person name="Sun C."/>
            <person name="Zhou Y."/>
            <person name="Yin J."/>
            <person name="Hulth A."/>
            <person name="Wang Y."/>
            <person name="Shen Z."/>
            <person name="Wang S."/>
            <person name="Wu C."/>
            <person name="Nilsson L.E."/>
            <person name="Walsh T.R."/>
            <person name="Borjesson S."/>
            <person name="Shen J."/>
            <person name="Sun Q."/>
            <person name="Wang Y."/>
        </authorList>
    </citation>
    <scope>NUCLEOTIDE SEQUENCE [LARGE SCALE GENOMIC DNA]</scope>
    <source>
        <strain evidence="6 7">A016f</strain>
    </source>
</reference>
<protein>
    <submittedName>
        <fullName evidence="5">DsbA family oxidoreductase</fullName>
    </submittedName>
    <submittedName>
        <fullName evidence="2 4">Isomerase</fullName>
    </submittedName>
</protein>
<dbReference type="GO" id="GO:0016491">
    <property type="term" value="F:oxidoreductase activity"/>
    <property type="evidence" value="ECO:0007669"/>
    <property type="project" value="InterPro"/>
</dbReference>
<reference evidence="4" key="3">
    <citation type="submission" date="2015-04" db="EMBL/GenBank/DDBJ databases">
        <authorList>
            <person name="Genoscope - CEA"/>
        </authorList>
    </citation>
    <scope>NUCLEOTIDE SEQUENCE [LARGE SCALE GENOMIC DNA]</scope>
    <source>
        <plasmid evidence="4">RCS105_pI</plasmid>
    </source>
</reference>
<dbReference type="InterPro" id="IPR001853">
    <property type="entry name" value="DSBA-like_thioredoxin_dom"/>
</dbReference>
<dbReference type="EMBL" id="LO017737">
    <property type="protein sequence ID" value="CRH08590.1"/>
    <property type="molecule type" value="Genomic_DNA"/>
</dbReference>
<name>A0A0E3ZM38_ECOLX</name>
<evidence type="ECO:0000313" key="4">
    <source>
        <dbReference type="EMBL" id="CRH08590.1"/>
    </source>
</evidence>
<geneLocation type="plasmid" evidence="4">
    <name>RCS105_pI</name>
</geneLocation>
<geneLocation type="plasmid" evidence="3">
    <name>pECwhn14</name>
</geneLocation>
<dbReference type="RefSeq" id="WP_001194013.1">
    <property type="nucleotide sequence ID" value="NZ_AP022223.1"/>
</dbReference>
<evidence type="ECO:0000313" key="6">
    <source>
        <dbReference type="EMBL" id="MQK26982.1"/>
    </source>
</evidence>
<dbReference type="EMBL" id="CP009232">
    <property type="protein sequence ID" value="AKD26721.1"/>
    <property type="molecule type" value="Genomic_DNA"/>
</dbReference>
<reference evidence="2" key="2">
    <citation type="journal article" date="2015" name="Antimicrob. Agents Chemother.">
        <title>Complete nucleotide sequences of bla(CTX-M)-harboring IncF plasmids from community-associated Escherichia coli strains in the United States.</title>
        <authorList>
            <person name="Li J.J."/>
            <person name="Spychala C.N."/>
            <person name="Hu F."/>
            <person name="Sheng J.F."/>
            <person name="Doi Y."/>
        </authorList>
    </citation>
    <scope>NUCLEOTIDE SEQUENCE</scope>
    <source>
        <strain evidence="2">CA28</strain>
        <plasmid evidence="2">pCA28</plasmid>
    </source>
</reference>
<dbReference type="Proteomes" id="UP001285616">
    <property type="component" value="Unassembled WGS sequence"/>
</dbReference>
<keyword evidence="2" id="KW-0614">Plasmid</keyword>
<dbReference type="Gene3D" id="3.40.30.10">
    <property type="entry name" value="Glutaredoxin"/>
    <property type="match status" value="1"/>
</dbReference>
<geneLocation type="plasmid" evidence="2">
    <name>pCA28</name>
</geneLocation>
<reference evidence="3" key="4">
    <citation type="submission" date="2015-07" db="EMBL/GenBank/DDBJ databases">
        <title>Genomic insight into acquired antimicrobial resistance determinants in a multidrug resistant Escherichia coli isolate from healthy chicken in China.</title>
        <authorList>
            <person name="Lei C.W."/>
            <person name="Zhang A.Y."/>
            <person name="Wang H.N."/>
        </authorList>
    </citation>
    <scope>NUCLEOTIDE SEQUENCE [LARGE SCALE GENOMIC DNA]</scope>
    <source>
        <strain evidence="3">ECwhn14</strain>
        <plasmid evidence="3">pECwhn14</plasmid>
    </source>
</reference>
<dbReference type="InterPro" id="IPR036249">
    <property type="entry name" value="Thioredoxin-like_sf"/>
</dbReference>
<dbReference type="CDD" id="cd03024">
    <property type="entry name" value="DsbA_FrnE"/>
    <property type="match status" value="1"/>
</dbReference>
<dbReference type="SUPFAM" id="SSF52833">
    <property type="entry name" value="Thioredoxin-like"/>
    <property type="match status" value="1"/>
</dbReference>
<dbReference type="PANTHER" id="PTHR13887">
    <property type="entry name" value="GLUTATHIONE S-TRANSFERASE KAPPA"/>
    <property type="match status" value="1"/>
</dbReference>
<evidence type="ECO:0000313" key="3">
    <source>
        <dbReference type="EMBL" id="ANZ22169.1"/>
    </source>
</evidence>
<dbReference type="EMBL" id="RYCF01000133">
    <property type="protein sequence ID" value="MQK26982.1"/>
    <property type="molecule type" value="Genomic_DNA"/>
</dbReference>
<reference evidence="4" key="5">
    <citation type="submission" date="2016-06" db="EMBL/GenBank/DDBJ databases">
        <title>Distribution and role of the arginine deiminase operon among extended- spectrum beta-lactamases encoding strains of Escherichia coli.</title>
        <authorList>
            <person name="Billard-Pomares T."/>
            <person name="Castellanos M."/>
            <person name="Magdoud F."/>
            <person name="Bleibtreu A."/>
            <person name="Fouteaud S."/>
            <person name="Barbe V."/>
            <person name="Roche D."/>
            <person name="Cruveiller S."/>
            <person name="Medigue C."/>
            <person name="Pognard D."/>
            <person name="Dion S."/>
            <person name="Rigal O."/>
            <person name="Picard B."/>
            <person name="Clermont O."/>
            <person name="Denamur E."/>
            <person name="and Branger C."/>
        </authorList>
    </citation>
    <scope>NUCLEOTIDE SEQUENCE [LARGE SCALE GENOMIC DNA]</scope>
    <source>
        <plasmid evidence="4">RCS105_pI</plasmid>
    </source>
</reference>
<gene>
    <name evidence="3" type="ORF">AKG29_01050</name>
    <name evidence="6" type="ORF">EIZ93_22440</name>
    <name evidence="5" type="ORF">R8O40_005305</name>
    <name evidence="4" type="ORF">RCS105_pI0090</name>
</gene>
<evidence type="ECO:0000313" key="2">
    <source>
        <dbReference type="EMBL" id="AKD26721.1"/>
    </source>
</evidence>
<evidence type="ECO:0000313" key="5">
    <source>
        <dbReference type="EMBL" id="EMJ5256937.1"/>
    </source>
</evidence>
<evidence type="ECO:0000313" key="7">
    <source>
        <dbReference type="Proteomes" id="UP000359125"/>
    </source>
</evidence>
<reference evidence="2" key="1">
    <citation type="submission" date="2014-08" db="EMBL/GenBank/DDBJ databases">
        <title>CTX-M-encoding plasmid pCA28 from community associated ESBL-producing E.coli.</title>
        <authorList>
            <person name="Li J."/>
            <person name="Doi Y."/>
        </authorList>
    </citation>
    <scope>NUCLEOTIDE SEQUENCE</scope>
    <source>
        <strain evidence="2">CA28</strain>
        <plasmid evidence="2">pCA28</plasmid>
    </source>
</reference>
<sequence>MQTLKHTLTIDIWSDLVCPWCWIAKKRFEQGLNRFEFRDQVVIRHHSYRLAGGTPAMPFKDAIVKKLGSQHSAELMMDQVGTAGKSEGLIYNFDGMMFGDTEDAHTLLVAARKAGIADAVEERFYHGSITEGRSLFDRQQLVAMAVEAGMEKADAEAALENDDFRATVSDDEAHAQSIGLSGVPVFVMNEKYAISGAQGADNFLNALRQVWDEQQTEFSATAGQTCGTDGCSI</sequence>
<dbReference type="PANTHER" id="PTHR13887:SF41">
    <property type="entry name" value="THIOREDOXIN SUPERFAMILY PROTEIN"/>
    <property type="match status" value="1"/>
</dbReference>
<dbReference type="GO" id="GO:0016853">
    <property type="term" value="F:isomerase activity"/>
    <property type="evidence" value="ECO:0007669"/>
    <property type="project" value="UniProtKB-KW"/>
</dbReference>
<dbReference type="PATRIC" id="fig|562.10496.peg.71"/>
<dbReference type="AlphaFoldDB" id="A0A0E3ZM38"/>
<dbReference type="EMBL" id="CP012197">
    <property type="protein sequence ID" value="ANZ22169.1"/>
    <property type="molecule type" value="Genomic_DNA"/>
</dbReference>
<accession>A0A0E3ZM38</accession>
<proteinExistence type="predicted"/>
<dbReference type="Pfam" id="PF01323">
    <property type="entry name" value="DSBA"/>
    <property type="match status" value="1"/>
</dbReference>
<organism evidence="2">
    <name type="scientific">Escherichia coli</name>
    <dbReference type="NCBI Taxonomy" id="562"/>
    <lineage>
        <taxon>Bacteria</taxon>
        <taxon>Pseudomonadati</taxon>
        <taxon>Pseudomonadota</taxon>
        <taxon>Gammaproteobacteria</taxon>
        <taxon>Enterobacterales</taxon>
        <taxon>Enterobacteriaceae</taxon>
        <taxon>Escherichia</taxon>
    </lineage>
</organism>
<evidence type="ECO:0000259" key="1">
    <source>
        <dbReference type="Pfam" id="PF01323"/>
    </source>
</evidence>
<keyword evidence="2" id="KW-0413">Isomerase</keyword>
<dbReference type="Proteomes" id="UP000359125">
    <property type="component" value="Unassembled WGS sequence"/>
</dbReference>
<feature type="domain" description="DSBA-like thioredoxin" evidence="1">
    <location>
        <begin position="9"/>
        <end position="207"/>
    </location>
</feature>
<dbReference type="EMBL" id="ABONVU020000040">
    <property type="protein sequence ID" value="EMJ5256937.1"/>
    <property type="molecule type" value="Genomic_DNA"/>
</dbReference>
<reference evidence="5" key="7">
    <citation type="submission" date="2024-02" db="EMBL/GenBank/DDBJ databases">
        <authorList>
            <consortium name="Clinical and Environmental Microbiology Branch: Whole genome sequencing antimicrobial resistance pathogens in the healthcare setting"/>
        </authorList>
    </citation>
    <scope>NUCLEOTIDE SEQUENCE</scope>
    <source>
        <strain evidence="5">1924188</strain>
    </source>
</reference>